<dbReference type="EMBL" id="JBHUDZ010000001">
    <property type="protein sequence ID" value="MFD1601348.1"/>
    <property type="molecule type" value="Genomic_DNA"/>
</dbReference>
<name>A0ABW4H7F5_9FLAO</name>
<evidence type="ECO:0000256" key="1">
    <source>
        <dbReference type="SAM" id="Phobius"/>
    </source>
</evidence>
<dbReference type="RefSeq" id="WP_379817423.1">
    <property type="nucleotide sequence ID" value="NZ_JBHUDZ010000001.1"/>
</dbReference>
<evidence type="ECO:0000313" key="3">
    <source>
        <dbReference type="Proteomes" id="UP001597138"/>
    </source>
</evidence>
<dbReference type="Proteomes" id="UP001597138">
    <property type="component" value="Unassembled WGS sequence"/>
</dbReference>
<evidence type="ECO:0000313" key="2">
    <source>
        <dbReference type="EMBL" id="MFD1601348.1"/>
    </source>
</evidence>
<sequence length="235" mass="27168">MSIYIFVYPVIIVVLSIVLIIINKRNKAKSTHIKLDEERKKYLSYKSELENEDFKILKKWMKNAPIDAFTTASFPRTNSEQIQQLAKQGIQNIALSSIGVRYREVETPAYLVLSGKELHFLHTDMDGDLKQHLIFGPNRLEVAKIKYTGLKKAALSISSKESEKYQPHIFLLSFNINGEKIEIEAHDRLTTTIGFTGFLRENYYQKMVKNRVVGEQLILKLSEKYSNLKIDQILN</sequence>
<evidence type="ECO:0008006" key="4">
    <source>
        <dbReference type="Google" id="ProtNLM"/>
    </source>
</evidence>
<keyword evidence="3" id="KW-1185">Reference proteome</keyword>
<protein>
    <recommendedName>
        <fullName evidence="4">Nuclease-related domain-containing protein</fullName>
    </recommendedName>
</protein>
<keyword evidence="1" id="KW-1133">Transmembrane helix</keyword>
<accession>A0ABW4H7F5</accession>
<proteinExistence type="predicted"/>
<comment type="caution">
    <text evidence="2">The sequence shown here is derived from an EMBL/GenBank/DDBJ whole genome shotgun (WGS) entry which is preliminary data.</text>
</comment>
<reference evidence="3" key="1">
    <citation type="journal article" date="2019" name="Int. J. Syst. Evol. Microbiol.">
        <title>The Global Catalogue of Microorganisms (GCM) 10K type strain sequencing project: providing services to taxonomists for standard genome sequencing and annotation.</title>
        <authorList>
            <consortium name="The Broad Institute Genomics Platform"/>
            <consortium name="The Broad Institute Genome Sequencing Center for Infectious Disease"/>
            <person name="Wu L."/>
            <person name="Ma J."/>
        </authorList>
    </citation>
    <scope>NUCLEOTIDE SEQUENCE [LARGE SCALE GENOMIC DNA]</scope>
    <source>
        <strain evidence="3">CCUG 70865</strain>
    </source>
</reference>
<feature type="transmembrane region" description="Helical" evidence="1">
    <location>
        <begin position="6"/>
        <end position="22"/>
    </location>
</feature>
<gene>
    <name evidence="2" type="ORF">ACFSC2_01200</name>
</gene>
<keyword evidence="1" id="KW-0812">Transmembrane</keyword>
<organism evidence="2 3">
    <name type="scientific">Flavobacterium artemisiae</name>
    <dbReference type="NCBI Taxonomy" id="2126556"/>
    <lineage>
        <taxon>Bacteria</taxon>
        <taxon>Pseudomonadati</taxon>
        <taxon>Bacteroidota</taxon>
        <taxon>Flavobacteriia</taxon>
        <taxon>Flavobacteriales</taxon>
        <taxon>Flavobacteriaceae</taxon>
        <taxon>Flavobacterium</taxon>
    </lineage>
</organism>
<keyword evidence="1" id="KW-0472">Membrane</keyword>